<dbReference type="PANTHER" id="PTHR10963:SF55">
    <property type="entry name" value="GLYCOSIDE HYDROLASE FAMILY 16 PROTEIN"/>
    <property type="match status" value="1"/>
</dbReference>
<dbReference type="RefSeq" id="WP_215758549.1">
    <property type="nucleotide sequence ID" value="NZ_JAHKBE010000001.1"/>
</dbReference>
<evidence type="ECO:0000259" key="3">
    <source>
        <dbReference type="PROSITE" id="PS51762"/>
    </source>
</evidence>
<keyword evidence="2" id="KW-0732">Signal</keyword>
<keyword evidence="5" id="KW-1185">Reference proteome</keyword>
<dbReference type="PANTHER" id="PTHR10963">
    <property type="entry name" value="GLYCOSYL HYDROLASE-RELATED"/>
    <property type="match status" value="1"/>
</dbReference>
<dbReference type="PROSITE" id="PS51762">
    <property type="entry name" value="GH16_2"/>
    <property type="match status" value="1"/>
</dbReference>
<comment type="similarity">
    <text evidence="1">Belongs to the glycosyl hydrolase 16 family.</text>
</comment>
<reference evidence="4 5" key="1">
    <citation type="submission" date="2024-04" db="EMBL/GenBank/DDBJ databases">
        <title>Human intestinal bacterial collection.</title>
        <authorList>
            <person name="Pauvert C."/>
            <person name="Hitch T.C.A."/>
            <person name="Clavel T."/>
        </authorList>
    </citation>
    <scope>NUCLEOTIDE SEQUENCE [LARGE SCALE GENOMIC DNA]</scope>
    <source>
        <strain evidence="4 5">CLA-AA-H145</strain>
    </source>
</reference>
<organism evidence="4 5">
    <name type="scientific">Hallella faecis</name>
    <dbReference type="NCBI Taxonomy" id="2841596"/>
    <lineage>
        <taxon>Bacteria</taxon>
        <taxon>Pseudomonadati</taxon>
        <taxon>Bacteroidota</taxon>
        <taxon>Bacteroidia</taxon>
        <taxon>Bacteroidales</taxon>
        <taxon>Prevotellaceae</taxon>
        <taxon>Hallella</taxon>
    </lineage>
</organism>
<proteinExistence type="inferred from homology"/>
<accession>A0ABV1FMH1</accession>
<dbReference type="InterPro" id="IPR013320">
    <property type="entry name" value="ConA-like_dom_sf"/>
</dbReference>
<feature type="domain" description="GH16" evidence="3">
    <location>
        <begin position="31"/>
        <end position="275"/>
    </location>
</feature>
<dbReference type="Pfam" id="PF00722">
    <property type="entry name" value="Glyco_hydro_16"/>
    <property type="match status" value="1"/>
</dbReference>
<gene>
    <name evidence="4" type="ORF">AAAT34_00870</name>
</gene>
<dbReference type="GO" id="GO:0016787">
    <property type="term" value="F:hydrolase activity"/>
    <property type="evidence" value="ECO:0007669"/>
    <property type="project" value="UniProtKB-KW"/>
</dbReference>
<dbReference type="CDD" id="cd08023">
    <property type="entry name" value="GH16_laminarinase_like"/>
    <property type="match status" value="1"/>
</dbReference>
<name>A0ABV1FMH1_9BACT</name>
<evidence type="ECO:0000313" key="4">
    <source>
        <dbReference type="EMBL" id="MEQ2485602.1"/>
    </source>
</evidence>
<feature type="chain" id="PRO_5045374616" evidence="2">
    <location>
        <begin position="22"/>
        <end position="279"/>
    </location>
</feature>
<dbReference type="EMBL" id="JBBNFP010000002">
    <property type="protein sequence ID" value="MEQ2485602.1"/>
    <property type="molecule type" value="Genomic_DNA"/>
</dbReference>
<evidence type="ECO:0000256" key="1">
    <source>
        <dbReference type="ARBA" id="ARBA00006865"/>
    </source>
</evidence>
<keyword evidence="4" id="KW-0378">Hydrolase</keyword>
<evidence type="ECO:0000313" key="5">
    <source>
        <dbReference type="Proteomes" id="UP001487296"/>
    </source>
</evidence>
<dbReference type="InterPro" id="IPR050546">
    <property type="entry name" value="Glycosyl_Hydrlase_16"/>
</dbReference>
<dbReference type="Gene3D" id="2.60.120.200">
    <property type="match status" value="1"/>
</dbReference>
<dbReference type="InterPro" id="IPR000757">
    <property type="entry name" value="Beta-glucanase-like"/>
</dbReference>
<dbReference type="Proteomes" id="UP001487296">
    <property type="component" value="Unassembled WGS sequence"/>
</dbReference>
<protein>
    <submittedName>
        <fullName evidence="4">Glycoside hydrolase family 16 protein</fullName>
    </submittedName>
</protein>
<comment type="caution">
    <text evidence="4">The sequence shown here is derived from an EMBL/GenBank/DDBJ whole genome shotgun (WGS) entry which is preliminary data.</text>
</comment>
<evidence type="ECO:0000256" key="2">
    <source>
        <dbReference type="SAM" id="SignalP"/>
    </source>
</evidence>
<dbReference type="SUPFAM" id="SSF49899">
    <property type="entry name" value="Concanavalin A-like lectins/glucanases"/>
    <property type="match status" value="1"/>
</dbReference>
<sequence>MKRTHFLIIMACLMFVIGLSAAIAGQASARQTDEQRTYRLVWEDQFNGSKLDTTHWERIDRNIPAWRRYMTTHDKLYRQRGGYLRLYCKRNKNIDPTDTATVLTGGIQTQNHFHFSGYGKMEVRARIHGAQGCWPAIWITSVKYQNDPDWAEIDIMEHYNHDNIVVQTAHNNYSTIQNRQTEKERSFRPSVKAEDWNIYGVEILPDRLIFSVNGKETYTYHKINDAKVKHQFPYGVESYLRIDMQWNNPWLKPDINDFPAWMDIDWVRYYTLNQSGKQR</sequence>
<feature type="signal peptide" evidence="2">
    <location>
        <begin position="1"/>
        <end position="21"/>
    </location>
</feature>